<keyword evidence="1" id="KW-0732">Signal</keyword>
<dbReference type="OrthoDB" id="3557107at2759"/>
<feature type="signal peptide" evidence="1">
    <location>
        <begin position="1"/>
        <end position="24"/>
    </location>
</feature>
<name>A0A0G2E5S8_PHACM</name>
<keyword evidence="3" id="KW-1185">Reference proteome</keyword>
<organism evidence="2 3">
    <name type="scientific">Phaeomoniella chlamydospora</name>
    <name type="common">Phaeoacremonium chlamydosporum</name>
    <dbReference type="NCBI Taxonomy" id="158046"/>
    <lineage>
        <taxon>Eukaryota</taxon>
        <taxon>Fungi</taxon>
        <taxon>Dikarya</taxon>
        <taxon>Ascomycota</taxon>
        <taxon>Pezizomycotina</taxon>
        <taxon>Eurotiomycetes</taxon>
        <taxon>Chaetothyriomycetidae</taxon>
        <taxon>Phaeomoniellales</taxon>
        <taxon>Phaeomoniellaceae</taxon>
        <taxon>Phaeomoniella</taxon>
    </lineage>
</organism>
<reference evidence="2 3" key="2">
    <citation type="submission" date="2015-05" db="EMBL/GenBank/DDBJ databases">
        <authorList>
            <person name="Morales-Cruz A."/>
            <person name="Amrine K.C."/>
            <person name="Cantu D."/>
        </authorList>
    </citation>
    <scope>NUCLEOTIDE SEQUENCE [LARGE SCALE GENOMIC DNA]</scope>
    <source>
        <strain evidence="2">UCRPC4</strain>
    </source>
</reference>
<feature type="chain" id="PRO_5002543405" evidence="1">
    <location>
        <begin position="25"/>
        <end position="168"/>
    </location>
</feature>
<dbReference type="Proteomes" id="UP000053317">
    <property type="component" value="Unassembled WGS sequence"/>
</dbReference>
<reference evidence="2 3" key="1">
    <citation type="submission" date="2015-05" db="EMBL/GenBank/DDBJ databases">
        <title>Distinctive expansion of gene families associated with plant cell wall degradation and secondary metabolism in the genomes of grapevine trunk pathogens.</title>
        <authorList>
            <person name="Lawrence D.P."/>
            <person name="Travadon R."/>
            <person name="Rolshausen P.E."/>
            <person name="Baumgartner K."/>
        </authorList>
    </citation>
    <scope>NUCLEOTIDE SEQUENCE [LARGE SCALE GENOMIC DNA]</scope>
    <source>
        <strain evidence="2">UCRPC4</strain>
    </source>
</reference>
<sequence length="168" mass="17640">MVSFSSLSQIAFLVPALLSIGVLAAPQSSVSSGLVVTATVYPPSQTGATTTTVTASSTSTALTNSVSSTVNSTDHAIKTLVDCNVEGVASSSMAAKLRHAKTESSFLDCQTYCFFDTPCQAYSFDPSTQVCNTYITTIDVTDSTDTGIFFSNKYPKDSSNYCYGTTGY</sequence>
<evidence type="ECO:0000313" key="2">
    <source>
        <dbReference type="EMBL" id="KKY18332.1"/>
    </source>
</evidence>
<comment type="caution">
    <text evidence="2">The sequence shown here is derived from an EMBL/GenBank/DDBJ whole genome shotgun (WGS) entry which is preliminary data.</text>
</comment>
<proteinExistence type="predicted"/>
<accession>A0A0G2E5S8</accession>
<gene>
    <name evidence="2" type="ORF">UCRPC4_g05044</name>
</gene>
<protein>
    <submittedName>
        <fullName evidence="2">Uncharacterized protein</fullName>
    </submittedName>
</protein>
<dbReference type="EMBL" id="LCWF01000127">
    <property type="protein sequence ID" value="KKY18332.1"/>
    <property type="molecule type" value="Genomic_DNA"/>
</dbReference>
<evidence type="ECO:0000313" key="3">
    <source>
        <dbReference type="Proteomes" id="UP000053317"/>
    </source>
</evidence>
<dbReference type="AlphaFoldDB" id="A0A0G2E5S8"/>
<evidence type="ECO:0000256" key="1">
    <source>
        <dbReference type="SAM" id="SignalP"/>
    </source>
</evidence>